<evidence type="ECO:0000256" key="3">
    <source>
        <dbReference type="ARBA" id="ARBA00022692"/>
    </source>
</evidence>
<evidence type="ECO:0000313" key="10">
    <source>
        <dbReference type="EMBL" id="XBH19140.1"/>
    </source>
</evidence>
<feature type="transmembrane region" description="Helical" evidence="7">
    <location>
        <begin position="691"/>
        <end position="717"/>
    </location>
</feature>
<protein>
    <submittedName>
        <fullName evidence="10">ABC transporter permease</fullName>
    </submittedName>
</protein>
<dbReference type="NCBIfam" id="TIGR03434">
    <property type="entry name" value="ADOP"/>
    <property type="match status" value="1"/>
</dbReference>
<dbReference type="PANTHER" id="PTHR30572:SF4">
    <property type="entry name" value="ABC TRANSPORTER PERMEASE YTRF"/>
    <property type="match status" value="1"/>
</dbReference>
<dbReference type="InterPro" id="IPR003838">
    <property type="entry name" value="ABC3_permease_C"/>
</dbReference>
<evidence type="ECO:0000256" key="1">
    <source>
        <dbReference type="ARBA" id="ARBA00004651"/>
    </source>
</evidence>
<evidence type="ECO:0000256" key="4">
    <source>
        <dbReference type="ARBA" id="ARBA00022989"/>
    </source>
</evidence>
<feature type="transmembrane region" description="Helical" evidence="7">
    <location>
        <begin position="384"/>
        <end position="408"/>
    </location>
</feature>
<dbReference type="AlphaFoldDB" id="A0AAU7DPB2"/>
<feature type="domain" description="ABC3 transporter permease C-terminal" evidence="8">
    <location>
        <begin position="697"/>
        <end position="810"/>
    </location>
</feature>
<evidence type="ECO:0000256" key="2">
    <source>
        <dbReference type="ARBA" id="ARBA00022475"/>
    </source>
</evidence>
<dbReference type="GO" id="GO:0022857">
    <property type="term" value="F:transmembrane transporter activity"/>
    <property type="evidence" value="ECO:0007669"/>
    <property type="project" value="TreeGrafter"/>
</dbReference>
<evidence type="ECO:0000259" key="9">
    <source>
        <dbReference type="Pfam" id="PF12704"/>
    </source>
</evidence>
<gene>
    <name evidence="10" type="ORF">P8935_07420</name>
</gene>
<feature type="transmembrane region" description="Helical" evidence="7">
    <location>
        <begin position="438"/>
        <end position="463"/>
    </location>
</feature>
<keyword evidence="4 7" id="KW-1133">Transmembrane helix</keyword>
<evidence type="ECO:0000259" key="8">
    <source>
        <dbReference type="Pfam" id="PF02687"/>
    </source>
</evidence>
<dbReference type="InterPro" id="IPR017800">
    <property type="entry name" value="ADOP"/>
</dbReference>
<feature type="transmembrane region" description="Helical" evidence="7">
    <location>
        <begin position="781"/>
        <end position="803"/>
    </location>
</feature>
<comment type="subcellular location">
    <subcellularLocation>
        <location evidence="1">Cell membrane</location>
        <topology evidence="1">Multi-pass membrane protein</topology>
    </subcellularLocation>
</comment>
<feature type="transmembrane region" description="Helical" evidence="7">
    <location>
        <begin position="289"/>
        <end position="311"/>
    </location>
</feature>
<dbReference type="EMBL" id="CP121196">
    <property type="protein sequence ID" value="XBH19140.1"/>
    <property type="molecule type" value="Genomic_DNA"/>
</dbReference>
<evidence type="ECO:0000256" key="5">
    <source>
        <dbReference type="ARBA" id="ARBA00023136"/>
    </source>
</evidence>
<keyword evidence="5 7" id="KW-0472">Membrane</keyword>
<name>A0AAU7DPB2_9BACT</name>
<dbReference type="PANTHER" id="PTHR30572">
    <property type="entry name" value="MEMBRANE COMPONENT OF TRANSPORTER-RELATED"/>
    <property type="match status" value="1"/>
</dbReference>
<comment type="similarity">
    <text evidence="6">Belongs to the ABC-4 integral membrane protein family.</text>
</comment>
<dbReference type="Pfam" id="PF12704">
    <property type="entry name" value="MacB_PCD"/>
    <property type="match status" value="2"/>
</dbReference>
<keyword evidence="2" id="KW-1003">Cell membrane</keyword>
<feature type="domain" description="MacB-like periplasmic core" evidence="9">
    <location>
        <begin position="512"/>
        <end position="635"/>
    </location>
</feature>
<dbReference type="InterPro" id="IPR050250">
    <property type="entry name" value="Macrolide_Exporter_MacB"/>
</dbReference>
<evidence type="ECO:0000256" key="6">
    <source>
        <dbReference type="ARBA" id="ARBA00038076"/>
    </source>
</evidence>
<organism evidence="10">
    <name type="scientific">Telmatobacter sp. DSM 110680</name>
    <dbReference type="NCBI Taxonomy" id="3036704"/>
    <lineage>
        <taxon>Bacteria</taxon>
        <taxon>Pseudomonadati</taxon>
        <taxon>Acidobacteriota</taxon>
        <taxon>Terriglobia</taxon>
        <taxon>Terriglobales</taxon>
        <taxon>Acidobacteriaceae</taxon>
        <taxon>Telmatobacter</taxon>
    </lineage>
</organism>
<feature type="transmembrane region" description="Helical" evidence="7">
    <location>
        <begin position="738"/>
        <end position="761"/>
    </location>
</feature>
<dbReference type="Pfam" id="PF02687">
    <property type="entry name" value="FtsX"/>
    <property type="match status" value="2"/>
</dbReference>
<feature type="domain" description="ABC3 transporter permease C-terminal" evidence="8">
    <location>
        <begin position="295"/>
        <end position="410"/>
    </location>
</feature>
<sequence>MAVWQPRESTPRYQFLHPRIAQVAWLYVRRACELTLGVGANTTVFSMINGLLLRPLPVPQSDRLAVLGIDLKRPTINYSFSEPLFRGLENRREVFSQVFAFDRRKFQVRGSSGTESVSGQLVSGDFFSTLETPPLLGRTLERADDAKGGNPSGFGVVISESFWQRWFNRASNVIGQKLQIDNHVFTVVGVMPKQFIGADPLQRPDIFAPLALEPVLDAPRSLTEAGFHAWWLTVMGRMQPGVTVAQANAQVASIATPASSQLRDAHFTAESGSAGFTYVRLLFRKPLRAVFAMCGGILLLACLNLASLLMARGAARQPELATRLALGATRRRLVQQLLIESLLIAVMGTAAGLAIAPVVGKSLAMMLLGNQGDTYVDTSLDIRVFAFAALASMIAALLVGLVPALQAVSSSLNEQIKSGQHTTQSQERKRILPKVMMAGEVGLALMLVVGAGLLASSLVRLYLSGTGFDPKGLVNIAFSLDKQPLKGEALIQFYRQLEDGLRRQPGVTDVSFARMVPLTHWTWDEDMSAGAGKTQDIYHNRVAPDYFRTMRIPLYAGRDFTWSDTPSSGPKIILNQTAAKLLFPDINPLGQFVIEHEGKNTSQFEVVRVVGNAKYEDLRSPAPPTAYLPLTQDDGNQSPSYFATIRTSGPVAPLADAARSLAVSLNPAIPAPLLTRMSVTVDESLSAERTMALLSVFFAICALVVTAVGLYGTLAYATARRTSELGIRMALGARKSQVVAMVFLQNASVALAGTTVGLAAALMASKALASFLYGTSVRDPWVFAGSILALVLIASAASLLPALRSARTNPMSAIRCE</sequence>
<evidence type="ECO:0000256" key="7">
    <source>
        <dbReference type="SAM" id="Phobius"/>
    </source>
</evidence>
<feature type="transmembrane region" description="Helical" evidence="7">
    <location>
        <begin position="337"/>
        <end position="359"/>
    </location>
</feature>
<dbReference type="InterPro" id="IPR025857">
    <property type="entry name" value="MacB_PCD"/>
</dbReference>
<dbReference type="RefSeq" id="WP_348264355.1">
    <property type="nucleotide sequence ID" value="NZ_CP121196.1"/>
</dbReference>
<dbReference type="GO" id="GO:0005886">
    <property type="term" value="C:plasma membrane"/>
    <property type="evidence" value="ECO:0007669"/>
    <property type="project" value="UniProtKB-SubCell"/>
</dbReference>
<feature type="domain" description="MacB-like periplasmic core" evidence="9">
    <location>
        <begin position="34"/>
        <end position="253"/>
    </location>
</feature>
<reference evidence="10" key="1">
    <citation type="submission" date="2023-03" db="EMBL/GenBank/DDBJ databases">
        <title>Edaphobacter sp.</title>
        <authorList>
            <person name="Huber K.J."/>
            <person name="Papendorf J."/>
            <person name="Pilke C."/>
            <person name="Bunk B."/>
            <person name="Sproeer C."/>
            <person name="Pester M."/>
        </authorList>
    </citation>
    <scope>NUCLEOTIDE SEQUENCE</scope>
    <source>
        <strain evidence="10">DSM 110680</strain>
    </source>
</reference>
<accession>A0AAU7DPB2</accession>
<proteinExistence type="inferred from homology"/>
<keyword evidence="3 7" id="KW-0812">Transmembrane</keyword>